<name>A0A084B8U7_STACB</name>
<dbReference type="HOGENOM" id="CLU_070656_0_0_1"/>
<dbReference type="PANTHER" id="PTHR12197">
    <property type="entry name" value="HISTONE-LYSINE N-METHYLTRANSFERASE SMYD"/>
    <property type="match status" value="1"/>
</dbReference>
<dbReference type="PROSITE" id="PS50280">
    <property type="entry name" value="SET"/>
    <property type="match status" value="1"/>
</dbReference>
<dbReference type="InterPro" id="IPR001214">
    <property type="entry name" value="SET_dom"/>
</dbReference>
<dbReference type="AlphaFoldDB" id="A0A084B8U7"/>
<dbReference type="InterPro" id="IPR050869">
    <property type="entry name" value="H3K4_H4K5_MeTrfase"/>
</dbReference>
<dbReference type="Gene3D" id="6.10.140.2220">
    <property type="match status" value="1"/>
</dbReference>
<dbReference type="Gene3D" id="1.10.220.160">
    <property type="match status" value="1"/>
</dbReference>
<evidence type="ECO:0000313" key="3">
    <source>
        <dbReference type="Proteomes" id="UP000028045"/>
    </source>
</evidence>
<sequence>MTALPYVHPSLATGVAPSKGRLVTATVPIRNGETVMIDRPYALVPAVMADEPSYQLCSGHDCNRRLPSDSDKATCSQNCAEEVIWCNEECRIRDEARHKLECSWLQETATSIRSTHGESEFGLLWLIARIMIAKHLNLGEEDLSPSVSVRPKDEISTVHFGRRGWDAVENLEGGHHSFPSVQVEQWKDLTRQYLITESLSVGASVEEFVTLICKVETNSFGLYPGITGEYPIVSYLTRGDYYGGGIYPTAAMFNHACCPNITHELDQFSRRIFKAGRDIAAGEECCIAYFDLVEFVDTEARRTEVSRSWAFACGCQRCIEEGGFDLPHYLKEMNFGFVE</sequence>
<dbReference type="CDD" id="cd20071">
    <property type="entry name" value="SET_SMYD"/>
    <property type="match status" value="1"/>
</dbReference>
<evidence type="ECO:0000259" key="1">
    <source>
        <dbReference type="PROSITE" id="PS50280"/>
    </source>
</evidence>
<dbReference type="SUPFAM" id="SSF82199">
    <property type="entry name" value="SET domain"/>
    <property type="match status" value="1"/>
</dbReference>
<evidence type="ECO:0000313" key="2">
    <source>
        <dbReference type="EMBL" id="KEY73976.1"/>
    </source>
</evidence>
<accession>A0A084B8U7</accession>
<dbReference type="Pfam" id="PF00856">
    <property type="entry name" value="SET"/>
    <property type="match status" value="1"/>
</dbReference>
<dbReference type="OrthoDB" id="1028014at2759"/>
<organism evidence="2 3">
    <name type="scientific">Stachybotrys chartarum (strain CBS 109288 / IBT 7711)</name>
    <name type="common">Toxic black mold</name>
    <name type="synonym">Stilbospora chartarum</name>
    <dbReference type="NCBI Taxonomy" id="1280523"/>
    <lineage>
        <taxon>Eukaryota</taxon>
        <taxon>Fungi</taxon>
        <taxon>Dikarya</taxon>
        <taxon>Ascomycota</taxon>
        <taxon>Pezizomycotina</taxon>
        <taxon>Sordariomycetes</taxon>
        <taxon>Hypocreomycetidae</taxon>
        <taxon>Hypocreales</taxon>
        <taxon>Stachybotryaceae</taxon>
        <taxon>Stachybotrys</taxon>
    </lineage>
</organism>
<protein>
    <recommendedName>
        <fullName evidence="1">SET domain-containing protein</fullName>
    </recommendedName>
</protein>
<dbReference type="Proteomes" id="UP000028045">
    <property type="component" value="Unassembled WGS sequence"/>
</dbReference>
<dbReference type="PANTHER" id="PTHR12197:SF292">
    <property type="entry name" value="SET DOMAIN-CONTAINING PROTEIN"/>
    <property type="match status" value="1"/>
</dbReference>
<feature type="domain" description="SET" evidence="1">
    <location>
        <begin position="9"/>
        <end position="290"/>
    </location>
</feature>
<dbReference type="Gene3D" id="2.170.270.10">
    <property type="entry name" value="SET domain"/>
    <property type="match status" value="1"/>
</dbReference>
<reference evidence="2 3" key="1">
    <citation type="journal article" date="2014" name="BMC Genomics">
        <title>Comparative genome sequencing reveals chemotype-specific gene clusters in the toxigenic black mold Stachybotrys.</title>
        <authorList>
            <person name="Semeiks J."/>
            <person name="Borek D."/>
            <person name="Otwinowski Z."/>
            <person name="Grishin N.V."/>
        </authorList>
    </citation>
    <scope>NUCLEOTIDE SEQUENCE [LARGE SCALE GENOMIC DNA]</scope>
    <source>
        <strain evidence="3">CBS 109288 / IBT 7711</strain>
    </source>
</reference>
<gene>
    <name evidence="2" type="ORF">S7711_02572</name>
</gene>
<dbReference type="InterPro" id="IPR046341">
    <property type="entry name" value="SET_dom_sf"/>
</dbReference>
<keyword evidence="3" id="KW-1185">Reference proteome</keyword>
<proteinExistence type="predicted"/>
<dbReference type="EMBL" id="KL647681">
    <property type="protein sequence ID" value="KEY73976.1"/>
    <property type="molecule type" value="Genomic_DNA"/>
</dbReference>